<dbReference type="AlphaFoldDB" id="A0A382CDG6"/>
<gene>
    <name evidence="2" type="ORF">METZ01_LOCUS177032</name>
</gene>
<proteinExistence type="predicted"/>
<accession>A0A382CDG6</accession>
<evidence type="ECO:0000313" key="2">
    <source>
        <dbReference type="EMBL" id="SVB24178.1"/>
    </source>
</evidence>
<feature type="compositionally biased region" description="Basic and acidic residues" evidence="1">
    <location>
        <begin position="35"/>
        <end position="44"/>
    </location>
</feature>
<feature type="region of interest" description="Disordered" evidence="1">
    <location>
        <begin position="1"/>
        <end position="44"/>
    </location>
</feature>
<sequence>MKREKKKKEYRSKREKDSVEIKSPVGKGSGADGDEERKCEDSVDEEVQKRLSVDILVK</sequence>
<protein>
    <submittedName>
        <fullName evidence="2">Uncharacterized protein</fullName>
    </submittedName>
</protein>
<reference evidence="2" key="1">
    <citation type="submission" date="2018-05" db="EMBL/GenBank/DDBJ databases">
        <authorList>
            <person name="Lanie J.A."/>
            <person name="Ng W.-L."/>
            <person name="Kazmierczak K.M."/>
            <person name="Andrzejewski T.M."/>
            <person name="Davidsen T.M."/>
            <person name="Wayne K.J."/>
            <person name="Tettelin H."/>
            <person name="Glass J.I."/>
            <person name="Rusch D."/>
            <person name="Podicherti R."/>
            <person name="Tsui H.-C.T."/>
            <person name="Winkler M.E."/>
        </authorList>
    </citation>
    <scope>NUCLEOTIDE SEQUENCE</scope>
</reference>
<evidence type="ECO:0000256" key="1">
    <source>
        <dbReference type="SAM" id="MobiDB-lite"/>
    </source>
</evidence>
<feature type="compositionally biased region" description="Basic residues" evidence="1">
    <location>
        <begin position="1"/>
        <end position="11"/>
    </location>
</feature>
<organism evidence="2">
    <name type="scientific">marine metagenome</name>
    <dbReference type="NCBI Taxonomy" id="408172"/>
    <lineage>
        <taxon>unclassified sequences</taxon>
        <taxon>metagenomes</taxon>
        <taxon>ecological metagenomes</taxon>
    </lineage>
</organism>
<dbReference type="EMBL" id="UINC01034009">
    <property type="protein sequence ID" value="SVB24178.1"/>
    <property type="molecule type" value="Genomic_DNA"/>
</dbReference>
<name>A0A382CDG6_9ZZZZ</name>